<dbReference type="Pfam" id="PF00595">
    <property type="entry name" value="PDZ"/>
    <property type="match status" value="1"/>
</dbReference>
<evidence type="ECO:0000256" key="1">
    <source>
        <dbReference type="SAM" id="MobiDB-lite"/>
    </source>
</evidence>
<accession>W4G660</accession>
<dbReference type="Gene3D" id="1.20.1050.80">
    <property type="entry name" value="VPS9 domain"/>
    <property type="match status" value="1"/>
</dbReference>
<feature type="domain" description="PH" evidence="2">
    <location>
        <begin position="231"/>
        <end position="335"/>
    </location>
</feature>
<gene>
    <name evidence="5" type="ORF">H257_10847</name>
</gene>
<dbReference type="CDD" id="cd00136">
    <property type="entry name" value="PDZ_canonical"/>
    <property type="match status" value="1"/>
</dbReference>
<dbReference type="EMBL" id="KI913143">
    <property type="protein sequence ID" value="ETV74770.1"/>
    <property type="molecule type" value="Genomic_DNA"/>
</dbReference>
<dbReference type="InterPro" id="IPR037191">
    <property type="entry name" value="VPS9_dom_sf"/>
</dbReference>
<dbReference type="SMART" id="SM00233">
    <property type="entry name" value="PH"/>
    <property type="match status" value="2"/>
</dbReference>
<dbReference type="InterPro" id="IPR036034">
    <property type="entry name" value="PDZ_sf"/>
</dbReference>
<dbReference type="InterPro" id="IPR001849">
    <property type="entry name" value="PH_domain"/>
</dbReference>
<dbReference type="RefSeq" id="XP_009835857.1">
    <property type="nucleotide sequence ID" value="XM_009837555.1"/>
</dbReference>
<dbReference type="PROSITE" id="PS50106">
    <property type="entry name" value="PDZ"/>
    <property type="match status" value="1"/>
</dbReference>
<dbReference type="GeneID" id="20812843"/>
<name>W4G660_APHAT</name>
<dbReference type="InterPro" id="IPR003123">
    <property type="entry name" value="VPS9"/>
</dbReference>
<dbReference type="SUPFAM" id="SSF109993">
    <property type="entry name" value="VPS9 domain"/>
    <property type="match status" value="1"/>
</dbReference>
<evidence type="ECO:0000259" key="2">
    <source>
        <dbReference type="PROSITE" id="PS50003"/>
    </source>
</evidence>
<evidence type="ECO:0008006" key="6">
    <source>
        <dbReference type="Google" id="ProtNLM"/>
    </source>
</evidence>
<dbReference type="CDD" id="cd00821">
    <property type="entry name" value="PH"/>
    <property type="match status" value="1"/>
</dbReference>
<feature type="compositionally biased region" description="Low complexity" evidence="1">
    <location>
        <begin position="344"/>
        <end position="354"/>
    </location>
</feature>
<dbReference type="Gene3D" id="2.30.42.10">
    <property type="match status" value="1"/>
</dbReference>
<dbReference type="PROSITE" id="PS50003">
    <property type="entry name" value="PH_DOMAIN"/>
    <property type="match status" value="2"/>
</dbReference>
<reference evidence="5" key="1">
    <citation type="submission" date="2013-12" db="EMBL/GenBank/DDBJ databases">
        <title>The Genome Sequence of Aphanomyces astaci APO3.</title>
        <authorList>
            <consortium name="The Broad Institute Genomics Platform"/>
            <person name="Russ C."/>
            <person name="Tyler B."/>
            <person name="van West P."/>
            <person name="Dieguez-Uribeondo J."/>
            <person name="Young S.K."/>
            <person name="Zeng Q."/>
            <person name="Gargeya S."/>
            <person name="Fitzgerald M."/>
            <person name="Abouelleil A."/>
            <person name="Alvarado L."/>
            <person name="Chapman S.B."/>
            <person name="Gainer-Dewar J."/>
            <person name="Goldberg J."/>
            <person name="Griggs A."/>
            <person name="Gujja S."/>
            <person name="Hansen M."/>
            <person name="Howarth C."/>
            <person name="Imamovic A."/>
            <person name="Ireland A."/>
            <person name="Larimer J."/>
            <person name="McCowan C."/>
            <person name="Murphy C."/>
            <person name="Pearson M."/>
            <person name="Poon T.W."/>
            <person name="Priest M."/>
            <person name="Roberts A."/>
            <person name="Saif S."/>
            <person name="Shea T."/>
            <person name="Sykes S."/>
            <person name="Wortman J."/>
            <person name="Nusbaum C."/>
            <person name="Birren B."/>
        </authorList>
    </citation>
    <scope>NUCLEOTIDE SEQUENCE [LARGE SCALE GENOMIC DNA]</scope>
    <source>
        <strain evidence="5">APO3</strain>
    </source>
</reference>
<dbReference type="VEuPathDB" id="FungiDB:H257_10847"/>
<evidence type="ECO:0000313" key="5">
    <source>
        <dbReference type="EMBL" id="ETV74771.1"/>
    </source>
</evidence>
<dbReference type="SMART" id="SM00228">
    <property type="entry name" value="PDZ"/>
    <property type="match status" value="1"/>
</dbReference>
<dbReference type="EMBL" id="KI913143">
    <property type="protein sequence ID" value="ETV74771.1"/>
    <property type="molecule type" value="Genomic_DNA"/>
</dbReference>
<dbReference type="Pfam" id="PF00169">
    <property type="entry name" value="PH"/>
    <property type="match status" value="2"/>
</dbReference>
<feature type="domain" description="PH" evidence="2">
    <location>
        <begin position="118"/>
        <end position="211"/>
    </location>
</feature>
<proteinExistence type="predicted"/>
<dbReference type="RefSeq" id="XP_009835858.1">
    <property type="nucleotide sequence ID" value="XM_009837556.1"/>
</dbReference>
<dbReference type="SUPFAM" id="SSF50729">
    <property type="entry name" value="PH domain-like"/>
    <property type="match status" value="2"/>
</dbReference>
<dbReference type="Gene3D" id="2.30.29.30">
    <property type="entry name" value="Pleckstrin-homology domain (PH domain)/Phosphotyrosine-binding domain (PTB)"/>
    <property type="match status" value="2"/>
</dbReference>
<protein>
    <recommendedName>
        <fullName evidence="6">VPS9 domain-containing protein</fullName>
    </recommendedName>
</protein>
<sequence length="734" mass="81513">MMESSSMPDFSYVDDVFRHTIDLDEPWCRMSLADVNSVRLSQSLLQIGPIYSDIVHWKERANESMRVASRRTNHLIESLDMDPVERKHRSASSTLINEVDAEPLPFDDDARDSVTVPVVSHSGWLIKQASRSWSFKRRLFFILGRELVYHKSHESSYSTISGRVNLEVTTNVMRVPNFGFKLVQGSFTMLLYALNEADRNTWIHKLNLCDVHTIDLPPVIAPTTATIPDKKVVASGWLRKQGQVFKSVKRRWFELTGADGLSYFRNPDTATKPKGRVLVTPASSVTRLDMRKTGERFSFSITENALDKKSRVLFVHADSQEDRSIWVAALSSVILCKDGASPPALSSPLGPNGSVDDGTCIERSLSDPMSPDHDDLPRGKDDSDILADIAREAQLILVSPYSPEGTTSENFLKTIHRKTLCLQSVRRFMEGLMEYMVTTRMHYFCALCGDDSKRHFDAIAAIISEQVEERVFSPIHKVVYQVLVPKADSKALRDRLELLQGRKQAYFGINSPSPSGYAAAIAAMTAIDGQSLPSFKRRQLVVACNTIYHVAAEEGLYPSAAMSADDFIPAFIFVVVQCRVEDVLMLKELLVAFPPVSDTGEAAYFVTCLEIAIEYVQSLVLLQELELDGDRPLGVEFSVVAVDEDLRVLVVAAVAPHSQADACGHIHIGDVLMTVNGLAVHDRTVADVHKVIRAAQGPVALAFVHIKDVKKVHSSVRNVAAVPTSHNRPISTKE</sequence>
<dbReference type="PANTHER" id="PTHR14336">
    <property type="entry name" value="TANDEM PH DOMAIN CONTAINING PROTEIN"/>
    <property type="match status" value="1"/>
</dbReference>
<feature type="compositionally biased region" description="Basic and acidic residues" evidence="1">
    <location>
        <begin position="370"/>
        <end position="381"/>
    </location>
</feature>
<feature type="domain" description="PDZ" evidence="3">
    <location>
        <begin position="619"/>
        <end position="707"/>
    </location>
</feature>
<dbReference type="InterPro" id="IPR051707">
    <property type="entry name" value="PI-Interact_SigTrans_Reg"/>
</dbReference>
<organism evidence="5">
    <name type="scientific">Aphanomyces astaci</name>
    <name type="common">Crayfish plague agent</name>
    <dbReference type="NCBI Taxonomy" id="112090"/>
    <lineage>
        <taxon>Eukaryota</taxon>
        <taxon>Sar</taxon>
        <taxon>Stramenopiles</taxon>
        <taxon>Oomycota</taxon>
        <taxon>Saprolegniomycetes</taxon>
        <taxon>Saprolegniales</taxon>
        <taxon>Verrucalvaceae</taxon>
        <taxon>Aphanomyces</taxon>
    </lineage>
</organism>
<feature type="region of interest" description="Disordered" evidence="1">
    <location>
        <begin position="344"/>
        <end position="381"/>
    </location>
</feature>
<dbReference type="SUPFAM" id="SSF50156">
    <property type="entry name" value="PDZ domain-like"/>
    <property type="match status" value="1"/>
</dbReference>
<dbReference type="SMART" id="SM00167">
    <property type="entry name" value="VPS9"/>
    <property type="match status" value="1"/>
</dbReference>
<dbReference type="PROSITE" id="PS51205">
    <property type="entry name" value="VPS9"/>
    <property type="match status" value="1"/>
</dbReference>
<feature type="domain" description="VPS9" evidence="4">
    <location>
        <begin position="486"/>
        <end position="625"/>
    </location>
</feature>
<evidence type="ECO:0000259" key="3">
    <source>
        <dbReference type="PROSITE" id="PS50106"/>
    </source>
</evidence>
<dbReference type="OrthoDB" id="10261837at2759"/>
<dbReference type="InterPro" id="IPR001478">
    <property type="entry name" value="PDZ"/>
</dbReference>
<evidence type="ECO:0000259" key="4">
    <source>
        <dbReference type="PROSITE" id="PS51205"/>
    </source>
</evidence>
<dbReference type="AlphaFoldDB" id="W4G660"/>
<dbReference type="InterPro" id="IPR011993">
    <property type="entry name" value="PH-like_dom_sf"/>
</dbReference>
<dbReference type="Pfam" id="PF02204">
    <property type="entry name" value="VPS9"/>
    <property type="match status" value="1"/>
</dbReference>